<comment type="caution">
    <text evidence="2">The sequence shown here is derived from an EMBL/GenBank/DDBJ whole genome shotgun (WGS) entry which is preliminary data.</text>
</comment>
<sequence length="633" mass="71136">MSKRLSYFVALLLLIIAATAVALYAALRSSYATTLVNQAFTLASLKVQVENVRYTPPLQFKLEGVTIEEDSPIYLPSSELWLSAELPKDHRWQLEALVIEGANLSFDQAQTLSTLKFDTKQLALKHTDFTWGELSARNIDVQIENPQWENAHLLPYGNIQFAAEQLYYQGNALNNVLIDLNYQTKDSTLYGASFEWNGAQISGQAEQYPQGWSLINVTVNGLNVSDKQTDLRWLDNVVQQGWIADINSLDLLQSNIHWHDIELLNLDLSIEKINPNQSIWQQDNGYLSFNADTLRYQNEQFVEPSATIKFSSQTIEVSELDSDWQQGRVQLQGQITPNSVQLKSLSLSGVKWLDVTPSQLAQLSQWTQKIEQLSIEHLDISNAQMIQLTDKPFWQVSGLNVEGKQLRLKQDNQLGLWQGSLQLTANSASYAQYLTTQAIIEMRQQNDVWQLNRLFLPLENGYIEASGEWNTQPISAPWQLNLTIDGLPINQELSPYYFEGMLDAHAQLNGLAGDYTMLAHSLSGQVSAALRESHLTLTDSNKKPQFSRDFHVDNLSITADRGRITLSAPQEGQGVELAGKIDLTKPELATVMLQIDDKCQRLQADLAGKSHQLTDVCPQLNSQQSSLESSKAL</sequence>
<dbReference type="RefSeq" id="WP_075710487.1">
    <property type="nucleotide sequence ID" value="NZ_MJMJ01000044.1"/>
</dbReference>
<reference evidence="2 3" key="1">
    <citation type="submission" date="2016-09" db="EMBL/GenBank/DDBJ databases">
        <title>Genomic Taxonomy of the Vibrionaceae.</title>
        <authorList>
            <person name="Gonzalez-Castillo A."/>
            <person name="Gomez-Gil B."/>
            <person name="Enciso-Ibarra K."/>
        </authorList>
    </citation>
    <scope>NUCLEOTIDE SEQUENCE [LARGE SCALE GENOMIC DNA]</scope>
    <source>
        <strain evidence="2 3">CAIM 703</strain>
    </source>
</reference>
<evidence type="ECO:0000259" key="1">
    <source>
        <dbReference type="Pfam" id="PF05170"/>
    </source>
</evidence>
<evidence type="ECO:0000313" key="2">
    <source>
        <dbReference type="EMBL" id="OLQ86061.1"/>
    </source>
</evidence>
<proteinExistence type="predicted"/>
<feature type="domain" description="AsmA" evidence="1">
    <location>
        <begin position="2"/>
        <end position="532"/>
    </location>
</feature>
<dbReference type="OrthoDB" id="5912765at2"/>
<dbReference type="AlphaFoldDB" id="A0A1Q9HAD7"/>
<dbReference type="STRING" id="1381081.BIY22_12490"/>
<name>A0A1Q9HAD7_9VIBR</name>
<evidence type="ECO:0000313" key="3">
    <source>
        <dbReference type="Proteomes" id="UP000186313"/>
    </source>
</evidence>
<dbReference type="Proteomes" id="UP000186313">
    <property type="component" value="Unassembled WGS sequence"/>
</dbReference>
<gene>
    <name evidence="2" type="ORF">BIY22_12490</name>
</gene>
<dbReference type="Pfam" id="PF05170">
    <property type="entry name" value="AsmA"/>
    <property type="match status" value="1"/>
</dbReference>
<organism evidence="2 3">
    <name type="scientific">Vibrio panuliri</name>
    <dbReference type="NCBI Taxonomy" id="1381081"/>
    <lineage>
        <taxon>Bacteria</taxon>
        <taxon>Pseudomonadati</taxon>
        <taxon>Pseudomonadota</taxon>
        <taxon>Gammaproteobacteria</taxon>
        <taxon>Vibrionales</taxon>
        <taxon>Vibrionaceae</taxon>
        <taxon>Vibrio</taxon>
    </lineage>
</organism>
<protein>
    <recommendedName>
        <fullName evidence="1">AsmA domain-containing protein</fullName>
    </recommendedName>
</protein>
<dbReference type="EMBL" id="MJMJ01000044">
    <property type="protein sequence ID" value="OLQ86061.1"/>
    <property type="molecule type" value="Genomic_DNA"/>
</dbReference>
<dbReference type="InterPro" id="IPR007844">
    <property type="entry name" value="AsmA"/>
</dbReference>
<accession>A0A1Q9HAD7</accession>